<dbReference type="InterPro" id="IPR050297">
    <property type="entry name" value="LipidA_mod_glycosyltrf_83"/>
</dbReference>
<feature type="transmembrane region" description="Helical" evidence="9">
    <location>
        <begin position="285"/>
        <end position="303"/>
    </location>
</feature>
<keyword evidence="8" id="KW-0802">TPR repeat</keyword>
<dbReference type="InterPro" id="IPR011990">
    <property type="entry name" value="TPR-like_helical_dom_sf"/>
</dbReference>
<dbReference type="SMART" id="SM00028">
    <property type="entry name" value="TPR"/>
    <property type="match status" value="3"/>
</dbReference>
<proteinExistence type="predicted"/>
<evidence type="ECO:0000313" key="11">
    <source>
        <dbReference type="EMBL" id="PIU41741.1"/>
    </source>
</evidence>
<name>A0A2J0KTA7_9BACT</name>
<dbReference type="InterPro" id="IPR038731">
    <property type="entry name" value="RgtA/B/C-like"/>
</dbReference>
<comment type="caution">
    <text evidence="11">The sequence shown here is derived from an EMBL/GenBank/DDBJ whole genome shotgun (WGS) entry which is preliminary data.</text>
</comment>
<dbReference type="AlphaFoldDB" id="A0A2J0KTA7"/>
<evidence type="ECO:0000256" key="7">
    <source>
        <dbReference type="ARBA" id="ARBA00023136"/>
    </source>
</evidence>
<dbReference type="PANTHER" id="PTHR33908">
    <property type="entry name" value="MANNOSYLTRANSFERASE YKCB-RELATED"/>
    <property type="match status" value="1"/>
</dbReference>
<dbReference type="PANTHER" id="PTHR33908:SF11">
    <property type="entry name" value="MEMBRANE PROTEIN"/>
    <property type="match status" value="1"/>
</dbReference>
<dbReference type="Pfam" id="PF13231">
    <property type="entry name" value="PMT_2"/>
    <property type="match status" value="1"/>
</dbReference>
<feature type="transmembrane region" description="Helical" evidence="9">
    <location>
        <begin position="363"/>
        <end position="379"/>
    </location>
</feature>
<evidence type="ECO:0000256" key="3">
    <source>
        <dbReference type="ARBA" id="ARBA00022676"/>
    </source>
</evidence>
<evidence type="ECO:0000259" key="10">
    <source>
        <dbReference type="Pfam" id="PF13231"/>
    </source>
</evidence>
<evidence type="ECO:0000256" key="5">
    <source>
        <dbReference type="ARBA" id="ARBA00022692"/>
    </source>
</evidence>
<dbReference type="Gene3D" id="1.25.40.10">
    <property type="entry name" value="Tetratricopeptide repeat domain"/>
    <property type="match status" value="1"/>
</dbReference>
<keyword evidence="4" id="KW-0808">Transferase</keyword>
<dbReference type="PROSITE" id="PS50005">
    <property type="entry name" value="TPR"/>
    <property type="match status" value="2"/>
</dbReference>
<sequence>MSCVYFIFGHKLAAAACVQIVLDSLSCFLLYFLSVKIFRKEGVGLLASLIYACYSIAIFYTGFLLDTTLVVFLNILSFLLLLYAEEKKKALLWVLAGVIAGLSALMKASILLFLPFFAVWLLYVRRKEKILKRTALDITFLIFGVIVVIAPFAVRNYVIDKKFMPFPVQGGLNFFIGNNPVAEGTYISFTEIPDSPIEQVKASVRLAERELRKEGRIPSPEKHLTQSQASNYWFLKGLRFIVNNKYRYLRLCLKKIFLFWNAEEIYLNVNYYFCQKFIPVLNFPFFSFGIIAPFAILGFIFAIREKLRNAYPAMLFIFAQMISLILYYVVGRYRMPAAPFIIMFCAYGIFSFKVFLNQEKLKELVVFSLLLVVLFMAVNKERAPVNSKNNFAASYSNLGNVYFAKRMPDEAIREYKNAIKERPDYTQAHLNLGNVYYLKNMFKEAAAEFEETVKLDPYNGQAHNNLAVYYYYIERNSDLMVQHLSRALEYGASVNPEFLRELMADSLKPRP</sequence>
<evidence type="ECO:0000256" key="9">
    <source>
        <dbReference type="SAM" id="Phobius"/>
    </source>
</evidence>
<feature type="transmembrane region" description="Helical" evidence="9">
    <location>
        <begin position="336"/>
        <end position="356"/>
    </location>
</feature>
<evidence type="ECO:0000256" key="1">
    <source>
        <dbReference type="ARBA" id="ARBA00004651"/>
    </source>
</evidence>
<feature type="domain" description="Glycosyltransferase RgtA/B/C/D-like" evidence="10">
    <location>
        <begin position="4"/>
        <end position="151"/>
    </location>
</feature>
<protein>
    <recommendedName>
        <fullName evidence="10">Glycosyltransferase RgtA/B/C/D-like domain-containing protein</fullName>
    </recommendedName>
</protein>
<dbReference type="PROSITE" id="PS50293">
    <property type="entry name" value="TPR_REGION"/>
    <property type="match status" value="1"/>
</dbReference>
<keyword evidence="2" id="KW-1003">Cell membrane</keyword>
<gene>
    <name evidence="11" type="ORF">COS99_03735</name>
</gene>
<keyword evidence="3" id="KW-0328">Glycosyltransferase</keyword>
<keyword evidence="5 9" id="KW-0812">Transmembrane</keyword>
<evidence type="ECO:0000256" key="6">
    <source>
        <dbReference type="ARBA" id="ARBA00022989"/>
    </source>
</evidence>
<feature type="transmembrane region" description="Helical" evidence="9">
    <location>
        <begin position="310"/>
        <end position="330"/>
    </location>
</feature>
<evidence type="ECO:0000256" key="4">
    <source>
        <dbReference type="ARBA" id="ARBA00022679"/>
    </source>
</evidence>
<feature type="repeat" description="TPR" evidence="8">
    <location>
        <begin position="426"/>
        <end position="459"/>
    </location>
</feature>
<dbReference type="GO" id="GO:0009103">
    <property type="term" value="P:lipopolysaccharide biosynthetic process"/>
    <property type="evidence" value="ECO:0007669"/>
    <property type="project" value="UniProtKB-ARBA"/>
</dbReference>
<keyword evidence="6 9" id="KW-1133">Transmembrane helix</keyword>
<dbReference type="GO" id="GO:0016763">
    <property type="term" value="F:pentosyltransferase activity"/>
    <property type="evidence" value="ECO:0007669"/>
    <property type="project" value="TreeGrafter"/>
</dbReference>
<reference evidence="11 12" key="1">
    <citation type="submission" date="2017-09" db="EMBL/GenBank/DDBJ databases">
        <title>Depth-based differentiation of microbial function through sediment-hosted aquifers and enrichment of novel symbionts in the deep terrestrial subsurface.</title>
        <authorList>
            <person name="Probst A.J."/>
            <person name="Ladd B."/>
            <person name="Jarett J.K."/>
            <person name="Geller-Mcgrath D.E."/>
            <person name="Sieber C.M."/>
            <person name="Emerson J.B."/>
            <person name="Anantharaman K."/>
            <person name="Thomas B.C."/>
            <person name="Malmstrom R."/>
            <person name="Stieglmeier M."/>
            <person name="Klingl A."/>
            <person name="Woyke T."/>
            <person name="Ryan C.M."/>
            <person name="Banfield J.F."/>
        </authorList>
    </citation>
    <scope>NUCLEOTIDE SEQUENCE [LARGE SCALE GENOMIC DNA]</scope>
    <source>
        <strain evidence="11">CG07_land_8_20_14_0_80_42_15</strain>
    </source>
</reference>
<evidence type="ECO:0000256" key="2">
    <source>
        <dbReference type="ARBA" id="ARBA00022475"/>
    </source>
</evidence>
<organism evidence="11 12">
    <name type="scientific">Candidatus Aquitaenariimonas noxiae</name>
    <dbReference type="NCBI Taxonomy" id="1974741"/>
    <lineage>
        <taxon>Bacteria</taxon>
        <taxon>Pseudomonadati</taxon>
        <taxon>Candidatus Omnitrophota</taxon>
        <taxon>Candidatus Aquitaenariimonas</taxon>
    </lineage>
</organism>
<accession>A0A2J0KTA7</accession>
<dbReference type="Proteomes" id="UP000230052">
    <property type="component" value="Unassembled WGS sequence"/>
</dbReference>
<dbReference type="Pfam" id="PF13432">
    <property type="entry name" value="TPR_16"/>
    <property type="match status" value="1"/>
</dbReference>
<evidence type="ECO:0000313" key="12">
    <source>
        <dbReference type="Proteomes" id="UP000230052"/>
    </source>
</evidence>
<feature type="transmembrane region" description="Helical" evidence="9">
    <location>
        <begin position="135"/>
        <end position="154"/>
    </location>
</feature>
<comment type="subcellular location">
    <subcellularLocation>
        <location evidence="1">Cell membrane</location>
        <topology evidence="1">Multi-pass membrane protein</topology>
    </subcellularLocation>
</comment>
<dbReference type="GO" id="GO:0005886">
    <property type="term" value="C:plasma membrane"/>
    <property type="evidence" value="ECO:0007669"/>
    <property type="project" value="UniProtKB-SubCell"/>
</dbReference>
<evidence type="ECO:0000256" key="8">
    <source>
        <dbReference type="PROSITE-ProRule" id="PRU00339"/>
    </source>
</evidence>
<dbReference type="InterPro" id="IPR019734">
    <property type="entry name" value="TPR_rpt"/>
</dbReference>
<feature type="transmembrane region" description="Helical" evidence="9">
    <location>
        <begin position="91"/>
        <end position="123"/>
    </location>
</feature>
<feature type="repeat" description="TPR" evidence="8">
    <location>
        <begin position="392"/>
        <end position="425"/>
    </location>
</feature>
<feature type="transmembrane region" description="Helical" evidence="9">
    <location>
        <begin position="45"/>
        <end position="63"/>
    </location>
</feature>
<dbReference type="SUPFAM" id="SSF48452">
    <property type="entry name" value="TPR-like"/>
    <property type="match status" value="1"/>
</dbReference>
<feature type="transmembrane region" description="Helical" evidence="9">
    <location>
        <begin position="12"/>
        <end position="33"/>
    </location>
</feature>
<keyword evidence="7 9" id="KW-0472">Membrane</keyword>
<dbReference type="EMBL" id="PEWV01000036">
    <property type="protein sequence ID" value="PIU41741.1"/>
    <property type="molecule type" value="Genomic_DNA"/>
</dbReference>